<organism evidence="1 2">
    <name type="scientific">Panicum virgatum</name>
    <name type="common">Blackwell switchgrass</name>
    <dbReference type="NCBI Taxonomy" id="38727"/>
    <lineage>
        <taxon>Eukaryota</taxon>
        <taxon>Viridiplantae</taxon>
        <taxon>Streptophyta</taxon>
        <taxon>Embryophyta</taxon>
        <taxon>Tracheophyta</taxon>
        <taxon>Spermatophyta</taxon>
        <taxon>Magnoliopsida</taxon>
        <taxon>Liliopsida</taxon>
        <taxon>Poales</taxon>
        <taxon>Poaceae</taxon>
        <taxon>PACMAD clade</taxon>
        <taxon>Panicoideae</taxon>
        <taxon>Panicodae</taxon>
        <taxon>Paniceae</taxon>
        <taxon>Panicinae</taxon>
        <taxon>Panicum</taxon>
        <taxon>Panicum sect. Hiantes</taxon>
    </lineage>
</organism>
<dbReference type="EMBL" id="CM029038">
    <property type="protein sequence ID" value="KAG2652149.1"/>
    <property type="molecule type" value="Genomic_DNA"/>
</dbReference>
<dbReference type="AlphaFoldDB" id="A0A8T0WWD6"/>
<evidence type="ECO:0000313" key="1">
    <source>
        <dbReference type="EMBL" id="KAG2652150.1"/>
    </source>
</evidence>
<accession>A0A8T0WWD6</accession>
<name>A0A8T0WWD6_PANVG</name>
<comment type="caution">
    <text evidence="1">The sequence shown here is derived from an EMBL/GenBank/DDBJ whole genome shotgun (WGS) entry which is preliminary data.</text>
</comment>
<protein>
    <submittedName>
        <fullName evidence="1">Uncharacterized protein</fullName>
    </submittedName>
</protein>
<evidence type="ECO:0000313" key="2">
    <source>
        <dbReference type="Proteomes" id="UP000823388"/>
    </source>
</evidence>
<reference evidence="1 2" key="1">
    <citation type="submission" date="2020-05" db="EMBL/GenBank/DDBJ databases">
        <title>WGS assembly of Panicum virgatum.</title>
        <authorList>
            <person name="Lovell J.T."/>
            <person name="Jenkins J."/>
            <person name="Shu S."/>
            <person name="Juenger T.E."/>
            <person name="Schmutz J."/>
        </authorList>
    </citation>
    <scope>NUCLEOTIDE SEQUENCE</scope>
    <source>
        <strain evidence="1">AP13</strain>
        <strain evidence="2">cv. AP13</strain>
    </source>
</reference>
<gene>
    <name evidence="1" type="ORF">PVAP13_1NG334600</name>
</gene>
<dbReference type="Proteomes" id="UP000823388">
    <property type="component" value="Chromosome 1N"/>
</dbReference>
<sequence>MAHRMCVLFGRCQSAHVSLPATIGVRVGQSAHIDVLATAALATDAPSLRHTCLRRPSICFPSAPVDLLAVSFPDHRRHRCASHQHLPISWPPSSSSSIVLMLLEERLRCHRHPDQPVNRRSLQF</sequence>
<dbReference type="EMBL" id="CM029038">
    <property type="protein sequence ID" value="KAG2652150.1"/>
    <property type="molecule type" value="Genomic_DNA"/>
</dbReference>
<keyword evidence="2" id="KW-1185">Reference proteome</keyword>
<dbReference type="EMBL" id="CM029038">
    <property type="protein sequence ID" value="KAG2652148.1"/>
    <property type="molecule type" value="Genomic_DNA"/>
</dbReference>
<proteinExistence type="predicted"/>